<dbReference type="PROSITE" id="PS51257">
    <property type="entry name" value="PROKAR_LIPOPROTEIN"/>
    <property type="match status" value="1"/>
</dbReference>
<sequence>MKVITATLVFASMALPTAFAACCTTYPEGQSYCDALANGGGNVPKDVNKYPLCCDKNTAVDCSDKGTYRRSHPEYIETAKAHSSFLELNIANVPLLLARLRFLLSKIKKKSLGDRNRFAEEYGDDDDYGFENLGLALYRYRTPLPSTCFHLPYLVSNAHTVKPTHFYNMKVITGTLLFALTALPTAFAVCCTQYPEGQDYCNAVAAGNNGEAPADLNKYPLCCNAHNEQLNCEDNGTYKLSYSKYYRPSPLDRSRRGIVH</sequence>
<protein>
    <submittedName>
        <fullName evidence="2">Uncharacterized protein</fullName>
    </submittedName>
</protein>
<gene>
    <name evidence="2" type="ORF">CERZMDRAFT_100800</name>
</gene>
<proteinExistence type="predicted"/>
<accession>A0A6A6F5N0</accession>
<organism evidence="2 3">
    <name type="scientific">Cercospora zeae-maydis SCOH1-5</name>
    <dbReference type="NCBI Taxonomy" id="717836"/>
    <lineage>
        <taxon>Eukaryota</taxon>
        <taxon>Fungi</taxon>
        <taxon>Dikarya</taxon>
        <taxon>Ascomycota</taxon>
        <taxon>Pezizomycotina</taxon>
        <taxon>Dothideomycetes</taxon>
        <taxon>Dothideomycetidae</taxon>
        <taxon>Mycosphaerellales</taxon>
        <taxon>Mycosphaerellaceae</taxon>
        <taxon>Cercospora</taxon>
    </lineage>
</organism>
<name>A0A6A6F5N0_9PEZI</name>
<reference evidence="2" key="1">
    <citation type="journal article" date="2020" name="Stud. Mycol.">
        <title>101 Dothideomycetes genomes: a test case for predicting lifestyles and emergence of pathogens.</title>
        <authorList>
            <person name="Haridas S."/>
            <person name="Albert R."/>
            <person name="Binder M."/>
            <person name="Bloem J."/>
            <person name="Labutti K."/>
            <person name="Salamov A."/>
            <person name="Andreopoulos B."/>
            <person name="Baker S."/>
            <person name="Barry K."/>
            <person name="Bills G."/>
            <person name="Bluhm B."/>
            <person name="Cannon C."/>
            <person name="Castanera R."/>
            <person name="Culley D."/>
            <person name="Daum C."/>
            <person name="Ezra D."/>
            <person name="Gonzalez J."/>
            <person name="Henrissat B."/>
            <person name="Kuo A."/>
            <person name="Liang C."/>
            <person name="Lipzen A."/>
            <person name="Lutzoni F."/>
            <person name="Magnuson J."/>
            <person name="Mondo S."/>
            <person name="Nolan M."/>
            <person name="Ohm R."/>
            <person name="Pangilinan J."/>
            <person name="Park H.-J."/>
            <person name="Ramirez L."/>
            <person name="Alfaro M."/>
            <person name="Sun H."/>
            <person name="Tritt A."/>
            <person name="Yoshinaga Y."/>
            <person name="Zwiers L.-H."/>
            <person name="Turgeon B."/>
            <person name="Goodwin S."/>
            <person name="Spatafora J."/>
            <person name="Crous P."/>
            <person name="Grigoriev I."/>
        </authorList>
    </citation>
    <scope>NUCLEOTIDE SEQUENCE</scope>
    <source>
        <strain evidence="2">SCOH1-5</strain>
    </source>
</reference>
<evidence type="ECO:0000256" key="1">
    <source>
        <dbReference type="SAM" id="SignalP"/>
    </source>
</evidence>
<feature type="signal peptide" evidence="1">
    <location>
        <begin position="1"/>
        <end position="20"/>
    </location>
</feature>
<dbReference type="AlphaFoldDB" id="A0A6A6F5N0"/>
<evidence type="ECO:0000313" key="3">
    <source>
        <dbReference type="Proteomes" id="UP000799539"/>
    </source>
</evidence>
<dbReference type="EMBL" id="ML992689">
    <property type="protein sequence ID" value="KAF2209046.1"/>
    <property type="molecule type" value="Genomic_DNA"/>
</dbReference>
<dbReference type="Proteomes" id="UP000799539">
    <property type="component" value="Unassembled WGS sequence"/>
</dbReference>
<evidence type="ECO:0000313" key="2">
    <source>
        <dbReference type="EMBL" id="KAF2209046.1"/>
    </source>
</evidence>
<keyword evidence="1" id="KW-0732">Signal</keyword>
<feature type="chain" id="PRO_5025592974" evidence="1">
    <location>
        <begin position="21"/>
        <end position="260"/>
    </location>
</feature>
<keyword evidence="3" id="KW-1185">Reference proteome</keyword>